<dbReference type="InterPro" id="IPR051210">
    <property type="entry name" value="Ub_ligase/GEF_domain"/>
</dbReference>
<evidence type="ECO:0000313" key="4">
    <source>
        <dbReference type="WBParaSite" id="maker-unitig_35920-snap-gene-0.2-mRNA-1"/>
    </source>
</evidence>
<dbReference type="InterPro" id="IPR000408">
    <property type="entry name" value="Reg_chr_condens"/>
</dbReference>
<proteinExistence type="predicted"/>
<feature type="region of interest" description="Disordered" evidence="2">
    <location>
        <begin position="466"/>
        <end position="489"/>
    </location>
</feature>
<name>A0A1I8FJU2_9PLAT</name>
<reference evidence="4" key="1">
    <citation type="submission" date="2016-11" db="UniProtKB">
        <authorList>
            <consortium name="WormBaseParasite"/>
        </authorList>
    </citation>
    <scope>IDENTIFICATION</scope>
</reference>
<feature type="region of interest" description="Disordered" evidence="2">
    <location>
        <begin position="573"/>
        <end position="600"/>
    </location>
</feature>
<organism evidence="3 4">
    <name type="scientific">Macrostomum lignano</name>
    <dbReference type="NCBI Taxonomy" id="282301"/>
    <lineage>
        <taxon>Eukaryota</taxon>
        <taxon>Metazoa</taxon>
        <taxon>Spiralia</taxon>
        <taxon>Lophotrochozoa</taxon>
        <taxon>Platyhelminthes</taxon>
        <taxon>Rhabditophora</taxon>
        <taxon>Macrostomorpha</taxon>
        <taxon>Macrostomida</taxon>
        <taxon>Macrostomidae</taxon>
        <taxon>Macrostomum</taxon>
    </lineage>
</organism>
<dbReference type="Gene3D" id="2.130.10.30">
    <property type="entry name" value="Regulator of chromosome condensation 1/beta-lactamase-inhibitor protein II"/>
    <property type="match status" value="1"/>
</dbReference>
<feature type="compositionally biased region" description="Basic residues" evidence="2">
    <location>
        <begin position="466"/>
        <end position="478"/>
    </location>
</feature>
<feature type="compositionally biased region" description="Polar residues" evidence="2">
    <location>
        <begin position="255"/>
        <end position="267"/>
    </location>
</feature>
<evidence type="ECO:0000256" key="1">
    <source>
        <dbReference type="ARBA" id="ARBA00022737"/>
    </source>
</evidence>
<protein>
    <submittedName>
        <fullName evidence="4">Regulator of chromosome condensation (RCC1) repeat-containing protein</fullName>
    </submittedName>
</protein>
<feature type="region of interest" description="Disordered" evidence="2">
    <location>
        <begin position="254"/>
        <end position="276"/>
    </location>
</feature>
<dbReference type="PROSITE" id="PS00626">
    <property type="entry name" value="RCC1_2"/>
    <property type="match status" value="1"/>
</dbReference>
<evidence type="ECO:0000256" key="2">
    <source>
        <dbReference type="SAM" id="MobiDB-lite"/>
    </source>
</evidence>
<dbReference type="Proteomes" id="UP000095280">
    <property type="component" value="Unplaced"/>
</dbReference>
<evidence type="ECO:0000313" key="3">
    <source>
        <dbReference type="Proteomes" id="UP000095280"/>
    </source>
</evidence>
<feature type="compositionally biased region" description="Basic and acidic residues" evidence="2">
    <location>
        <begin position="587"/>
        <end position="600"/>
    </location>
</feature>
<dbReference type="PANTHER" id="PTHR22870:SF408">
    <property type="entry name" value="OS09G0560450 PROTEIN"/>
    <property type="match status" value="1"/>
</dbReference>
<dbReference type="PANTHER" id="PTHR22870">
    <property type="entry name" value="REGULATOR OF CHROMOSOME CONDENSATION"/>
    <property type="match status" value="1"/>
</dbReference>
<feature type="compositionally biased region" description="Basic residues" evidence="2">
    <location>
        <begin position="21"/>
        <end position="32"/>
    </location>
</feature>
<dbReference type="WBParaSite" id="maker-unitig_35920-snap-gene-0.2-mRNA-1">
    <property type="protein sequence ID" value="maker-unitig_35920-snap-gene-0.2-mRNA-1"/>
    <property type="gene ID" value="maker-unitig_35920-snap-gene-0.2"/>
</dbReference>
<sequence length="600" mass="64260">SGAVFAFKNVPPKFYIPQRHSGGRGLRRRPRRGVTSSGRCSASDRTTTASWASAPQRQAKPSCVKKLREAGLHALRVACGPNAQPWAAAGFGFGNNSDGQLTGEATDLREPVELLYLDGKDIKDMRRWAVFQPDAQQAGRPVRLGLQRRGCLGQGAGLEESATRSSSLSCLNASWRWQRCLPRGLRAGQTARCTPWGESEGGNSACLAQRRRSILHASASSAARRQAARSVACGLQHTLVLTEPGRLLSLRNAATAVSSDSGPTGSTPAHDAGGSRRRCVSAGERQLACVSGRSGHLYAFGDALHGKLGPTSRRGQSNQYRPFRTEALARLRIQRAICGNTAHPATIRNWPPPKLTTRQRRTSPTTRWIRCRDEPATAVAHSGRQVGPGVEPDGSLASTLLVRRQHAFPHEVPRVRCPPVVRPTMTDSVDGGGLFANGGELSSCCGRGSDQVSEFEFGLPELARDKRRRRAGGQRRSRGRDCSGQVTGGPWSASPAFGCVGAAAAADTDGGSPRVAEETADTAAAAAAATADDGPIPQHVMAVTQQHFNMLTFLPNLRSVRQHLLQRRVTCRADTDEEAACPASRFKGPEKPLPKKRSEA</sequence>
<accession>A0A1I8FJU2</accession>
<dbReference type="AlphaFoldDB" id="A0A1I8FJU2"/>
<feature type="region of interest" description="Disordered" evidence="2">
    <location>
        <begin position="17"/>
        <end position="57"/>
    </location>
</feature>
<dbReference type="InterPro" id="IPR009091">
    <property type="entry name" value="RCC1/BLIP-II"/>
</dbReference>
<keyword evidence="3" id="KW-1185">Reference proteome</keyword>
<feature type="region of interest" description="Disordered" evidence="2">
    <location>
        <begin position="344"/>
        <end position="365"/>
    </location>
</feature>
<keyword evidence="1" id="KW-0677">Repeat</keyword>
<feature type="compositionally biased region" description="Polar residues" evidence="2">
    <location>
        <begin position="43"/>
        <end position="56"/>
    </location>
</feature>
<dbReference type="SUPFAM" id="SSF50985">
    <property type="entry name" value="RCC1/BLIP-II"/>
    <property type="match status" value="1"/>
</dbReference>